<feature type="transmembrane region" description="Helical" evidence="6">
    <location>
        <begin position="93"/>
        <end position="112"/>
    </location>
</feature>
<protein>
    <submittedName>
        <fullName evidence="8">MFS transporter</fullName>
    </submittedName>
</protein>
<feature type="transmembrane region" description="Helical" evidence="6">
    <location>
        <begin position="263"/>
        <end position="283"/>
    </location>
</feature>
<evidence type="ECO:0000313" key="9">
    <source>
        <dbReference type="Proteomes" id="UP001231924"/>
    </source>
</evidence>
<feature type="transmembrane region" description="Helical" evidence="6">
    <location>
        <begin position="419"/>
        <end position="439"/>
    </location>
</feature>
<feature type="transmembrane region" description="Helical" evidence="6">
    <location>
        <begin position="355"/>
        <end position="377"/>
    </location>
</feature>
<comment type="subcellular location">
    <subcellularLocation>
        <location evidence="1">Cell membrane</location>
        <topology evidence="1">Multi-pass membrane protein</topology>
    </subcellularLocation>
</comment>
<feature type="transmembrane region" description="Helical" evidence="6">
    <location>
        <begin position="303"/>
        <end position="324"/>
    </location>
</feature>
<evidence type="ECO:0000256" key="5">
    <source>
        <dbReference type="ARBA" id="ARBA00023136"/>
    </source>
</evidence>
<keyword evidence="3 6" id="KW-0812">Transmembrane</keyword>
<accession>A0ABT7M5W4</accession>
<feature type="domain" description="Major facilitator superfamily (MFS) profile" evidence="7">
    <location>
        <begin position="27"/>
        <end position="444"/>
    </location>
</feature>
<keyword evidence="5 6" id="KW-0472">Membrane</keyword>
<evidence type="ECO:0000259" key="7">
    <source>
        <dbReference type="PROSITE" id="PS50850"/>
    </source>
</evidence>
<dbReference type="EMBL" id="JASVWF010000002">
    <property type="protein sequence ID" value="MDL5156031.1"/>
    <property type="molecule type" value="Genomic_DNA"/>
</dbReference>
<reference evidence="8 9" key="1">
    <citation type="submission" date="2023-06" db="EMBL/GenBank/DDBJ databases">
        <title>Actinomycetospora Odt1-22.</title>
        <authorList>
            <person name="Supong K."/>
        </authorList>
    </citation>
    <scope>NUCLEOTIDE SEQUENCE [LARGE SCALE GENOMIC DNA]</scope>
    <source>
        <strain evidence="8 9">Odt1-22</strain>
    </source>
</reference>
<sequence length="459" mass="49807">MTTPPITPPTAQQRLDRLPIGRFHKITLVAVSFAYFFEFADINTFAVTAPRLIRLWGVTVNQVAYVTSTSFVGMFLGSIVAGALADRLGRKRALTITTVFFGLFSLVSVFSWDVVSLGVFRFLTSAGLSAMTVVAVIYVSELFPAAKRGKYQAYAIAIGICGTPATNLIASLVVPWSDWSWRLVYLWGALGLFFVFFLAHLKESPRWLESRGEHDRADAVLRDIEDRIAAEKGPLPEPAPAVAGPPAATDGVPTWRLLLRRRYLLPLLLLCVLWVTQTIGFFGYSSWAPTLLAKQGFSVENSIFYVALTTIGAPLGCLLAAAVTDRVERKWALAAFGAVIGVCGLLYGLTFDPVLIVVFGFLVNLVERGYTALAYAYSPELFDTRTRSLGTGISYGVGRLSNAAGPLIIAALYNGSGYQSVFVFIAGTWFLGAIVLAVFGPRTRRAPARLPDPDPTPAA</sequence>
<feature type="transmembrane region" description="Helical" evidence="6">
    <location>
        <begin position="151"/>
        <end position="173"/>
    </location>
</feature>
<gene>
    <name evidence="8" type="ORF">QRT03_08705</name>
</gene>
<keyword evidence="4 6" id="KW-1133">Transmembrane helix</keyword>
<evidence type="ECO:0000256" key="6">
    <source>
        <dbReference type="SAM" id="Phobius"/>
    </source>
</evidence>
<dbReference type="RefSeq" id="WP_286052267.1">
    <property type="nucleotide sequence ID" value="NZ_JASVWF010000002.1"/>
</dbReference>
<dbReference type="InterPro" id="IPR005829">
    <property type="entry name" value="Sugar_transporter_CS"/>
</dbReference>
<evidence type="ECO:0000256" key="3">
    <source>
        <dbReference type="ARBA" id="ARBA00022692"/>
    </source>
</evidence>
<organism evidence="8 9">
    <name type="scientific">Actinomycetospora termitidis</name>
    <dbReference type="NCBI Taxonomy" id="3053470"/>
    <lineage>
        <taxon>Bacteria</taxon>
        <taxon>Bacillati</taxon>
        <taxon>Actinomycetota</taxon>
        <taxon>Actinomycetes</taxon>
        <taxon>Pseudonocardiales</taxon>
        <taxon>Pseudonocardiaceae</taxon>
        <taxon>Actinomycetospora</taxon>
    </lineage>
</organism>
<evidence type="ECO:0000313" key="8">
    <source>
        <dbReference type="EMBL" id="MDL5156031.1"/>
    </source>
</evidence>
<dbReference type="Pfam" id="PF07690">
    <property type="entry name" value="MFS_1"/>
    <property type="match status" value="1"/>
</dbReference>
<dbReference type="Gene3D" id="1.20.1250.20">
    <property type="entry name" value="MFS general substrate transporter like domains"/>
    <property type="match status" value="1"/>
</dbReference>
<proteinExistence type="predicted"/>
<dbReference type="CDD" id="cd17316">
    <property type="entry name" value="MFS_SV2_like"/>
    <property type="match status" value="1"/>
</dbReference>
<dbReference type="PROSITE" id="PS00216">
    <property type="entry name" value="SUGAR_TRANSPORT_1"/>
    <property type="match status" value="1"/>
</dbReference>
<evidence type="ECO:0000256" key="2">
    <source>
        <dbReference type="ARBA" id="ARBA00022448"/>
    </source>
</evidence>
<feature type="transmembrane region" description="Helical" evidence="6">
    <location>
        <begin position="389"/>
        <end position="413"/>
    </location>
</feature>
<comment type="caution">
    <text evidence="8">The sequence shown here is derived from an EMBL/GenBank/DDBJ whole genome shotgun (WGS) entry which is preliminary data.</text>
</comment>
<feature type="transmembrane region" description="Helical" evidence="6">
    <location>
        <begin position="118"/>
        <end position="139"/>
    </location>
</feature>
<dbReference type="PANTHER" id="PTHR23511">
    <property type="entry name" value="SYNAPTIC VESICLE GLYCOPROTEIN 2"/>
    <property type="match status" value="1"/>
</dbReference>
<evidence type="ECO:0000256" key="1">
    <source>
        <dbReference type="ARBA" id="ARBA00004651"/>
    </source>
</evidence>
<feature type="transmembrane region" description="Helical" evidence="6">
    <location>
        <begin position="179"/>
        <end position="201"/>
    </location>
</feature>
<dbReference type="Proteomes" id="UP001231924">
    <property type="component" value="Unassembled WGS sequence"/>
</dbReference>
<feature type="transmembrane region" description="Helical" evidence="6">
    <location>
        <begin position="331"/>
        <end position="349"/>
    </location>
</feature>
<feature type="transmembrane region" description="Helical" evidence="6">
    <location>
        <begin position="62"/>
        <end position="81"/>
    </location>
</feature>
<feature type="transmembrane region" description="Helical" evidence="6">
    <location>
        <begin position="23"/>
        <end position="42"/>
    </location>
</feature>
<dbReference type="InterPro" id="IPR020846">
    <property type="entry name" value="MFS_dom"/>
</dbReference>
<name>A0ABT7M5W4_9PSEU</name>
<keyword evidence="2" id="KW-0813">Transport</keyword>
<dbReference type="PANTHER" id="PTHR23511:SF34">
    <property type="entry name" value="SYNAPTIC VESICLE GLYCOPROTEIN 2"/>
    <property type="match status" value="1"/>
</dbReference>
<evidence type="ECO:0000256" key="4">
    <source>
        <dbReference type="ARBA" id="ARBA00022989"/>
    </source>
</evidence>
<dbReference type="InterPro" id="IPR036259">
    <property type="entry name" value="MFS_trans_sf"/>
</dbReference>
<keyword evidence="9" id="KW-1185">Reference proteome</keyword>
<dbReference type="PROSITE" id="PS50850">
    <property type="entry name" value="MFS"/>
    <property type="match status" value="1"/>
</dbReference>
<dbReference type="SUPFAM" id="SSF103473">
    <property type="entry name" value="MFS general substrate transporter"/>
    <property type="match status" value="1"/>
</dbReference>
<dbReference type="InterPro" id="IPR011701">
    <property type="entry name" value="MFS"/>
</dbReference>